<evidence type="ECO:0000313" key="1">
    <source>
        <dbReference type="EMBL" id="AGC23570.1"/>
    </source>
</evidence>
<protein>
    <submittedName>
        <fullName evidence="1">Uncharacterized protein</fullName>
    </submittedName>
</protein>
<proteinExistence type="predicted"/>
<sequence>MKMIKENLSFLSCAGSIETRDSRFYVSPFNFSDEDKAILRNSEQRALLFDAIETLTLPMFIIEHDPYKSSNQVSNFVRMDPYILKLALLIYSVRIKIHEKGDSERFMWTGSEESSSFLANIDHDIVIDCLLKREISIRPVFELADILNGDWKICRNNAHLAMSQYLQLRYKHWRVS</sequence>
<accession>L7SUQ0</accession>
<keyword evidence="1" id="KW-0614">Plasmid</keyword>
<geneLocation type="plasmid" evidence="1">
    <name>pT-OXA-181</name>
</geneLocation>
<reference evidence="1" key="1">
    <citation type="journal article" date="2013" name="Antimicrob. Agents Chemother.">
        <title>Complete Sequence of the IncT-Type Plasmid pT-OXA-181 Carrying the blaOXA-181 Carbapenemase Gene from Citrobacter freundii.</title>
        <authorList>
            <person name="Villa L."/>
            <person name="Carattoli A."/>
            <person name="Nordmann P."/>
            <person name="Carta C."/>
            <person name="Poirel L."/>
        </authorList>
    </citation>
    <scope>NUCLEOTIDE SEQUENCE</scope>
    <source>
        <strain evidence="1">CFSTE</strain>
        <plasmid evidence="1">pT-OXA-181</plasmid>
    </source>
</reference>
<dbReference type="AlphaFoldDB" id="L7SUQ0"/>
<organism evidence="1">
    <name type="scientific">Citrobacter freundii</name>
    <dbReference type="NCBI Taxonomy" id="546"/>
    <lineage>
        <taxon>Bacteria</taxon>
        <taxon>Pseudomonadati</taxon>
        <taxon>Pseudomonadota</taxon>
        <taxon>Gammaproteobacteria</taxon>
        <taxon>Enterobacterales</taxon>
        <taxon>Enterobacteriaceae</taxon>
        <taxon>Citrobacter</taxon>
        <taxon>Citrobacter freundii complex</taxon>
    </lineage>
</organism>
<dbReference type="EMBL" id="JQ996150">
    <property type="protein sequence ID" value="AGC23570.1"/>
    <property type="molecule type" value="Genomic_DNA"/>
</dbReference>
<name>L7SUQ0_CITFR</name>